<dbReference type="InterPro" id="IPR050564">
    <property type="entry name" value="F420-G6PD/mer"/>
</dbReference>
<dbReference type="InterPro" id="IPR019945">
    <property type="entry name" value="F420_G6P_DH-rel"/>
</dbReference>
<keyword evidence="4" id="KW-1185">Reference proteome</keyword>
<keyword evidence="1" id="KW-0560">Oxidoreductase</keyword>
<name>A0ABN3B6Z7_9MICO</name>
<dbReference type="SUPFAM" id="SSF51679">
    <property type="entry name" value="Bacterial luciferase-like"/>
    <property type="match status" value="1"/>
</dbReference>
<evidence type="ECO:0000256" key="1">
    <source>
        <dbReference type="ARBA" id="ARBA00023002"/>
    </source>
</evidence>
<gene>
    <name evidence="3" type="ORF">GCM10009786_20190</name>
</gene>
<dbReference type="PANTHER" id="PTHR43244">
    <property type="match status" value="1"/>
</dbReference>
<feature type="domain" description="Luciferase-like" evidence="2">
    <location>
        <begin position="9"/>
        <end position="286"/>
    </location>
</feature>
<accession>A0ABN3B6Z7</accession>
<proteinExistence type="predicted"/>
<dbReference type="EMBL" id="BAAAOP010000007">
    <property type="protein sequence ID" value="GAA2188967.1"/>
    <property type="molecule type" value="Genomic_DNA"/>
</dbReference>
<dbReference type="PANTHER" id="PTHR43244:SF1">
    <property type="entry name" value="5,10-METHYLENETETRAHYDROMETHANOPTERIN REDUCTASE"/>
    <property type="match status" value="1"/>
</dbReference>
<dbReference type="Pfam" id="PF00296">
    <property type="entry name" value="Bac_luciferase"/>
    <property type="match status" value="1"/>
</dbReference>
<sequence>MAVIGYHASHEQHSPRELLETVRLAEQAGFEAAMCSDHLAPWTRQQGESGFAWSWLGAAMATTDLTFGVVNAPGQRYHPVIVAQAIATLAEMFPGRFWAALGSGEALNEHVTGEDWPVKSARQDRLRECHDVIRRLLDGERVSVRGDLTHVHNARVWSRPDERVPLLGAAASAETAQWVAGWADGLITVASTPAETQGILERFRAGNAEGSARLQVHVSLGETAEEATREAEEQWAHSTVSSELMWDLEDPEDYEAVARLSDGALEDAVVISDSAIDMADRIAQLAAGFDHVYLHHVGRDQLTFLRRCETELLPELRRIL</sequence>
<dbReference type="CDD" id="cd01097">
    <property type="entry name" value="Tetrahydromethanopterin_reductase"/>
    <property type="match status" value="1"/>
</dbReference>
<comment type="caution">
    <text evidence="3">The sequence shown here is derived from an EMBL/GenBank/DDBJ whole genome shotgun (WGS) entry which is preliminary data.</text>
</comment>
<evidence type="ECO:0000313" key="3">
    <source>
        <dbReference type="EMBL" id="GAA2188967.1"/>
    </source>
</evidence>
<protein>
    <submittedName>
        <fullName evidence="3">TIGR03885 family FMN-dependent LLM class oxidoreductase</fullName>
    </submittedName>
</protein>
<reference evidence="3 4" key="1">
    <citation type="journal article" date="2019" name="Int. J. Syst. Evol. Microbiol.">
        <title>The Global Catalogue of Microorganisms (GCM) 10K type strain sequencing project: providing services to taxonomists for standard genome sequencing and annotation.</title>
        <authorList>
            <consortium name="The Broad Institute Genomics Platform"/>
            <consortium name="The Broad Institute Genome Sequencing Center for Infectious Disease"/>
            <person name="Wu L."/>
            <person name="Ma J."/>
        </authorList>
    </citation>
    <scope>NUCLEOTIDE SEQUENCE [LARGE SCALE GENOMIC DNA]</scope>
    <source>
        <strain evidence="3 4">JCM 14919</strain>
    </source>
</reference>
<dbReference type="NCBIfam" id="TIGR03885">
    <property type="entry name" value="flavin_revert"/>
    <property type="match status" value="1"/>
</dbReference>
<dbReference type="InterPro" id="IPR036661">
    <property type="entry name" value="Luciferase-like_sf"/>
</dbReference>
<dbReference type="InterPro" id="IPR023907">
    <property type="entry name" value="Non-F420_Flavin_OxRdtase"/>
</dbReference>
<dbReference type="Gene3D" id="3.20.20.30">
    <property type="entry name" value="Luciferase-like domain"/>
    <property type="match status" value="1"/>
</dbReference>
<dbReference type="InterPro" id="IPR011251">
    <property type="entry name" value="Luciferase-like_dom"/>
</dbReference>
<dbReference type="NCBIfam" id="TIGR03557">
    <property type="entry name" value="F420_G6P_family"/>
    <property type="match status" value="1"/>
</dbReference>
<organism evidence="3 4">
    <name type="scientific">Leucobacter alluvii</name>
    <dbReference type="NCBI Taxonomy" id="340321"/>
    <lineage>
        <taxon>Bacteria</taxon>
        <taxon>Bacillati</taxon>
        <taxon>Actinomycetota</taxon>
        <taxon>Actinomycetes</taxon>
        <taxon>Micrococcales</taxon>
        <taxon>Microbacteriaceae</taxon>
        <taxon>Leucobacter</taxon>
    </lineage>
</organism>
<evidence type="ECO:0000259" key="2">
    <source>
        <dbReference type="Pfam" id="PF00296"/>
    </source>
</evidence>
<evidence type="ECO:0000313" key="4">
    <source>
        <dbReference type="Proteomes" id="UP001501084"/>
    </source>
</evidence>
<dbReference type="RefSeq" id="WP_336661827.1">
    <property type="nucleotide sequence ID" value="NZ_BAAAOP010000007.1"/>
</dbReference>
<dbReference type="Proteomes" id="UP001501084">
    <property type="component" value="Unassembled WGS sequence"/>
</dbReference>